<dbReference type="EMBL" id="BMLI01000002">
    <property type="protein sequence ID" value="GGN07338.1"/>
    <property type="molecule type" value="Genomic_DNA"/>
</dbReference>
<comment type="caution">
    <text evidence="1">The sequence shown here is derived from an EMBL/GenBank/DDBJ whole genome shotgun (WGS) entry which is preliminary data.</text>
</comment>
<keyword evidence="2" id="KW-1185">Reference proteome</keyword>
<sequence length="109" mass="12777">MIDIPWHELVVTDRHFRIPLSVNKYSYEGVFDIHFTIDTDGVPAIDSIDFSRMKSRAKRISAGHLREVQSDIRTEMDRVFDRIPEWTPATVNGVRISYPFKLPFSVYFD</sequence>
<organism evidence="1 2">
    <name type="scientific">Dyadobacter beijingensis</name>
    <dbReference type="NCBI Taxonomy" id="365489"/>
    <lineage>
        <taxon>Bacteria</taxon>
        <taxon>Pseudomonadati</taxon>
        <taxon>Bacteroidota</taxon>
        <taxon>Cytophagia</taxon>
        <taxon>Cytophagales</taxon>
        <taxon>Spirosomataceae</taxon>
        <taxon>Dyadobacter</taxon>
    </lineage>
</organism>
<reference evidence="2" key="1">
    <citation type="journal article" date="2019" name="Int. J. Syst. Evol. Microbiol.">
        <title>The Global Catalogue of Microorganisms (GCM) 10K type strain sequencing project: providing services to taxonomists for standard genome sequencing and annotation.</title>
        <authorList>
            <consortium name="The Broad Institute Genomics Platform"/>
            <consortium name="The Broad Institute Genome Sequencing Center for Infectious Disease"/>
            <person name="Wu L."/>
            <person name="Ma J."/>
        </authorList>
    </citation>
    <scope>NUCLEOTIDE SEQUENCE [LARGE SCALE GENOMIC DNA]</scope>
    <source>
        <strain evidence="2">CGMCC 1.6375</strain>
    </source>
</reference>
<dbReference type="RefSeq" id="WP_019945858.1">
    <property type="nucleotide sequence ID" value="NZ_BMLI01000002.1"/>
</dbReference>
<dbReference type="Proteomes" id="UP000632339">
    <property type="component" value="Unassembled WGS sequence"/>
</dbReference>
<evidence type="ECO:0000313" key="1">
    <source>
        <dbReference type="EMBL" id="GGN07338.1"/>
    </source>
</evidence>
<accession>A0ABQ2IDY0</accession>
<proteinExistence type="predicted"/>
<gene>
    <name evidence="1" type="ORF">GCM10010967_48610</name>
</gene>
<evidence type="ECO:0000313" key="2">
    <source>
        <dbReference type="Proteomes" id="UP000632339"/>
    </source>
</evidence>
<protein>
    <submittedName>
        <fullName evidence="1">Uncharacterized protein</fullName>
    </submittedName>
</protein>
<name>A0ABQ2IDY0_9BACT</name>